<gene>
    <name evidence="2" type="ORF">ACFODX_16950</name>
</gene>
<evidence type="ECO:0008006" key="4">
    <source>
        <dbReference type="Google" id="ProtNLM"/>
    </source>
</evidence>
<evidence type="ECO:0000313" key="2">
    <source>
        <dbReference type="EMBL" id="MFC3117260.1"/>
    </source>
</evidence>
<keyword evidence="3" id="KW-1185">Reference proteome</keyword>
<comment type="caution">
    <text evidence="2">The sequence shown here is derived from an EMBL/GenBank/DDBJ whole genome shotgun (WGS) entry which is preliminary data.</text>
</comment>
<name>A0ABV7FKZ8_9GAMM</name>
<keyword evidence="1" id="KW-0732">Signal</keyword>
<dbReference type="Proteomes" id="UP001595555">
    <property type="component" value="Unassembled WGS sequence"/>
</dbReference>
<organism evidence="2 3">
    <name type="scientific">Cellvibrio fontiphilus</name>
    <dbReference type="NCBI Taxonomy" id="1815559"/>
    <lineage>
        <taxon>Bacteria</taxon>
        <taxon>Pseudomonadati</taxon>
        <taxon>Pseudomonadota</taxon>
        <taxon>Gammaproteobacteria</taxon>
        <taxon>Cellvibrionales</taxon>
        <taxon>Cellvibrionaceae</taxon>
        <taxon>Cellvibrio</taxon>
    </lineage>
</organism>
<protein>
    <recommendedName>
        <fullName evidence="4">PEP-CTERM protein-sorting domain-containing protein</fullName>
    </recommendedName>
</protein>
<proteinExistence type="predicted"/>
<feature type="signal peptide" evidence="1">
    <location>
        <begin position="1"/>
        <end position="24"/>
    </location>
</feature>
<feature type="chain" id="PRO_5047224213" description="PEP-CTERM protein-sorting domain-containing protein" evidence="1">
    <location>
        <begin position="25"/>
        <end position="197"/>
    </location>
</feature>
<dbReference type="EMBL" id="JBHRTF010000016">
    <property type="protein sequence ID" value="MFC3117260.1"/>
    <property type="molecule type" value="Genomic_DNA"/>
</dbReference>
<sequence>MLQSLIKSGVVVVVASLWSMVASAGTITCGNQYRTATLTSAELCGIGSGNTKESDIESYFGGDWVHLGGIAGSDGTAGTLVNGYLTLTLLNGVWGSPGPISGTWAIDSSFWTVYGKAALSIHVGNGKYDPDHFAWYISEGNTSGTWSYQHMPKGGGGGLSNMHLWGSGEPAVQVSEPNLALLLILGLLSMFVARRRV</sequence>
<evidence type="ECO:0000313" key="3">
    <source>
        <dbReference type="Proteomes" id="UP001595555"/>
    </source>
</evidence>
<accession>A0ABV7FKZ8</accession>
<evidence type="ECO:0000256" key="1">
    <source>
        <dbReference type="SAM" id="SignalP"/>
    </source>
</evidence>
<reference evidence="3" key="1">
    <citation type="journal article" date="2019" name="Int. J. Syst. Evol. Microbiol.">
        <title>The Global Catalogue of Microorganisms (GCM) 10K type strain sequencing project: providing services to taxonomists for standard genome sequencing and annotation.</title>
        <authorList>
            <consortium name="The Broad Institute Genomics Platform"/>
            <consortium name="The Broad Institute Genome Sequencing Center for Infectious Disease"/>
            <person name="Wu L."/>
            <person name="Ma J."/>
        </authorList>
    </citation>
    <scope>NUCLEOTIDE SEQUENCE [LARGE SCALE GENOMIC DNA]</scope>
    <source>
        <strain evidence="3">KCTC 52237</strain>
    </source>
</reference>
<dbReference type="RefSeq" id="WP_378121347.1">
    <property type="nucleotide sequence ID" value="NZ_JBHRTF010000016.1"/>
</dbReference>